<dbReference type="Pfam" id="PF09478">
    <property type="entry name" value="CBM49"/>
    <property type="match status" value="1"/>
</dbReference>
<proteinExistence type="predicted"/>
<dbReference type="EMBL" id="GL883029">
    <property type="protein sequence ID" value="EGG14271.1"/>
    <property type="molecule type" value="Genomic_DNA"/>
</dbReference>
<dbReference type="InterPro" id="IPR019028">
    <property type="entry name" value="CBM_49"/>
</dbReference>
<name>F4QFH0_CACFS</name>
<gene>
    <name evidence="2" type="ORF">DFA_12041</name>
</gene>
<sequence>MKILNIECELVVLNLYSINSTYLPECAEIINKYIGLGSPYVGIQITIVDQSGSVTFSRGRSLSCCQQYPDKIMAAIGFKAIFSNSTNCVGTTNGEDLVQTFDVAGVRPLFYDSQSFVIRRDGSVLLNLAIEQKQFDFNLTYCKDKILVGHTDSKSFIFHLSNVNSSDVGDEKCGDAPRTPFPNPTSPTTKVSITTTLQTSWNEGDILYSLWETTIKNNGGVIINNLVLASTMQLKDATTMWRMNTVSPGKYTPVTPSLGVYESYTFSFIKVGHDYPTFTVVN</sequence>
<dbReference type="KEGG" id="dfa:DFA_12041"/>
<dbReference type="OrthoDB" id="23998at2759"/>
<dbReference type="PANTHER" id="PTHR38746">
    <property type="entry name" value="CBM49 DOMAIN-CONTAINING PROTEIN-RELATED"/>
    <property type="match status" value="1"/>
</dbReference>
<accession>F4QFH0</accession>
<evidence type="ECO:0000313" key="2">
    <source>
        <dbReference type="EMBL" id="EGG14271.1"/>
    </source>
</evidence>
<evidence type="ECO:0000259" key="1">
    <source>
        <dbReference type="SMART" id="SM01063"/>
    </source>
</evidence>
<dbReference type="Proteomes" id="UP000007797">
    <property type="component" value="Unassembled WGS sequence"/>
</dbReference>
<keyword evidence="3" id="KW-1185">Reference proteome</keyword>
<dbReference type="GO" id="GO:0030246">
    <property type="term" value="F:carbohydrate binding"/>
    <property type="evidence" value="ECO:0007669"/>
    <property type="project" value="InterPro"/>
</dbReference>
<evidence type="ECO:0000313" key="3">
    <source>
        <dbReference type="Proteomes" id="UP000007797"/>
    </source>
</evidence>
<reference evidence="3" key="1">
    <citation type="journal article" date="2011" name="Genome Res.">
        <title>Phylogeny-wide analysis of social amoeba genomes highlights ancient origins for complex intercellular communication.</title>
        <authorList>
            <person name="Heidel A.J."/>
            <person name="Lawal H.M."/>
            <person name="Felder M."/>
            <person name="Schilde C."/>
            <person name="Helps N.R."/>
            <person name="Tunggal B."/>
            <person name="Rivero F."/>
            <person name="John U."/>
            <person name="Schleicher M."/>
            <person name="Eichinger L."/>
            <person name="Platzer M."/>
            <person name="Noegel A.A."/>
            <person name="Schaap P."/>
            <person name="Gloeckner G."/>
        </authorList>
    </citation>
    <scope>NUCLEOTIDE SEQUENCE [LARGE SCALE GENOMIC DNA]</scope>
    <source>
        <strain evidence="3">SH3</strain>
    </source>
</reference>
<protein>
    <recommendedName>
        <fullName evidence="1">Carbohydrate binding domain-containing protein</fullName>
    </recommendedName>
</protein>
<dbReference type="AlphaFoldDB" id="F4QFH0"/>
<dbReference type="GeneID" id="14865786"/>
<dbReference type="RefSeq" id="XP_004350980.1">
    <property type="nucleotide sequence ID" value="XM_004350928.1"/>
</dbReference>
<dbReference type="SMART" id="SM01063">
    <property type="entry name" value="CBM49"/>
    <property type="match status" value="1"/>
</dbReference>
<organism evidence="2 3">
    <name type="scientific">Cavenderia fasciculata</name>
    <name type="common">Slime mold</name>
    <name type="synonym">Dictyostelium fasciculatum</name>
    <dbReference type="NCBI Taxonomy" id="261658"/>
    <lineage>
        <taxon>Eukaryota</taxon>
        <taxon>Amoebozoa</taxon>
        <taxon>Evosea</taxon>
        <taxon>Eumycetozoa</taxon>
        <taxon>Dictyostelia</taxon>
        <taxon>Acytosteliales</taxon>
        <taxon>Cavenderiaceae</taxon>
        <taxon>Cavenderia</taxon>
    </lineage>
</organism>
<dbReference type="OMA" id="LNIECEL"/>
<feature type="domain" description="Carbohydrate binding" evidence="1">
    <location>
        <begin position="191"/>
        <end position="273"/>
    </location>
</feature>